<evidence type="ECO:0000313" key="4">
    <source>
        <dbReference type="Proteomes" id="UP000006671"/>
    </source>
</evidence>
<keyword evidence="4" id="KW-1185">Reference proteome</keyword>
<dbReference type="InterPro" id="IPR001806">
    <property type="entry name" value="Small_GTPase"/>
</dbReference>
<dbReference type="GO" id="GO:0007264">
    <property type="term" value="P:small GTPase-mediated signal transduction"/>
    <property type="evidence" value="ECO:0007669"/>
    <property type="project" value="InterPro"/>
</dbReference>
<dbReference type="STRING" id="5762.D2VAM3"/>
<sequence>MDLIQLKCVVVGDGAVGKTCMLISYAEDKFSDKYTPTVFENYSANVRYKEKTINLTLWDTAGQEDYDKLRPLSYPDTNVFIIAFSVVSRTSYENASGKWYPEISLHAPLAPVVLVGTKIDLRDDMKEIEKLKREGTEPITRKEGEELAKKINAFEFCECSARNKSGLKEVFTTVIEAHVNPKKKIDPKPKPCLVL</sequence>
<dbReference type="SMART" id="SM00175">
    <property type="entry name" value="RAB"/>
    <property type="match status" value="1"/>
</dbReference>
<dbReference type="eggNOG" id="KOG0393">
    <property type="taxonomic scope" value="Eukaryota"/>
</dbReference>
<proteinExistence type="predicted"/>
<keyword evidence="1" id="KW-0547">Nucleotide-binding</keyword>
<dbReference type="FunFam" id="3.40.50.300:FF:000118">
    <property type="entry name" value="Rho-related GTP-binding protein RhoG"/>
    <property type="match status" value="1"/>
</dbReference>
<dbReference type="RefSeq" id="XP_002678723.1">
    <property type="nucleotide sequence ID" value="XM_002678677.1"/>
</dbReference>
<dbReference type="VEuPathDB" id="AmoebaDB:NAEGRDRAFT_32610"/>
<gene>
    <name evidence="3" type="ORF">NAEGRDRAFT_32610</name>
</gene>
<dbReference type="Proteomes" id="UP000006671">
    <property type="component" value="Unassembled WGS sequence"/>
</dbReference>
<dbReference type="PROSITE" id="PS51420">
    <property type="entry name" value="RHO"/>
    <property type="match status" value="1"/>
</dbReference>
<dbReference type="InterPro" id="IPR027417">
    <property type="entry name" value="P-loop_NTPase"/>
</dbReference>
<dbReference type="InterPro" id="IPR005225">
    <property type="entry name" value="Small_GTP-bd"/>
</dbReference>
<dbReference type="SMART" id="SM00176">
    <property type="entry name" value="RAN"/>
    <property type="match status" value="1"/>
</dbReference>
<dbReference type="CDD" id="cd00157">
    <property type="entry name" value="Rho"/>
    <property type="match status" value="1"/>
</dbReference>
<dbReference type="Gene3D" id="3.40.50.300">
    <property type="entry name" value="P-loop containing nucleotide triphosphate hydrolases"/>
    <property type="match status" value="1"/>
</dbReference>
<dbReference type="GeneID" id="8859172"/>
<dbReference type="OrthoDB" id="8830751at2759"/>
<reference evidence="3 4" key="1">
    <citation type="journal article" date="2010" name="Cell">
        <title>The genome of Naegleria gruberi illuminates early eukaryotic versatility.</title>
        <authorList>
            <person name="Fritz-Laylin L.K."/>
            <person name="Prochnik S.E."/>
            <person name="Ginger M.L."/>
            <person name="Dacks J.B."/>
            <person name="Carpenter M.L."/>
            <person name="Field M.C."/>
            <person name="Kuo A."/>
            <person name="Paredez A."/>
            <person name="Chapman J."/>
            <person name="Pham J."/>
            <person name="Shu S."/>
            <person name="Neupane R."/>
            <person name="Cipriano M."/>
            <person name="Mancuso J."/>
            <person name="Tu H."/>
            <person name="Salamov A."/>
            <person name="Lindquist E."/>
            <person name="Shapiro H."/>
            <person name="Lucas S."/>
            <person name="Grigoriev I.V."/>
            <person name="Cande W.Z."/>
            <person name="Fulton C."/>
            <person name="Rokhsar D.S."/>
            <person name="Dawson S.C."/>
        </authorList>
    </citation>
    <scope>NUCLEOTIDE SEQUENCE [LARGE SCALE GENOMIC DNA]</scope>
    <source>
        <strain evidence="3 4">NEG-M</strain>
    </source>
</reference>
<dbReference type="SUPFAM" id="SSF52540">
    <property type="entry name" value="P-loop containing nucleoside triphosphate hydrolases"/>
    <property type="match status" value="1"/>
</dbReference>
<dbReference type="PRINTS" id="PR00449">
    <property type="entry name" value="RASTRNSFRMNG"/>
</dbReference>
<evidence type="ECO:0000256" key="2">
    <source>
        <dbReference type="ARBA" id="ARBA00023134"/>
    </source>
</evidence>
<keyword evidence="2" id="KW-0342">GTP-binding</keyword>
<dbReference type="InParanoid" id="D2VAM3"/>
<dbReference type="PROSITE" id="PS51421">
    <property type="entry name" value="RAS"/>
    <property type="match status" value="1"/>
</dbReference>
<dbReference type="OMA" id="EERPQMA"/>
<evidence type="ECO:0000313" key="3">
    <source>
        <dbReference type="EMBL" id="EFC45979.1"/>
    </source>
</evidence>
<accession>D2VAM3</accession>
<dbReference type="GO" id="GO:0003924">
    <property type="term" value="F:GTPase activity"/>
    <property type="evidence" value="ECO:0007669"/>
    <property type="project" value="InterPro"/>
</dbReference>
<dbReference type="GO" id="GO:0005525">
    <property type="term" value="F:GTP binding"/>
    <property type="evidence" value="ECO:0007669"/>
    <property type="project" value="UniProtKB-KW"/>
</dbReference>
<dbReference type="NCBIfam" id="TIGR00231">
    <property type="entry name" value="small_GTP"/>
    <property type="match status" value="1"/>
</dbReference>
<dbReference type="SMART" id="SM00174">
    <property type="entry name" value="RHO"/>
    <property type="match status" value="1"/>
</dbReference>
<dbReference type="KEGG" id="ngr:NAEGRDRAFT_32610"/>
<dbReference type="InterPro" id="IPR003578">
    <property type="entry name" value="Small_GTPase_Rho"/>
</dbReference>
<dbReference type="PANTHER" id="PTHR24072">
    <property type="entry name" value="RHO FAMILY GTPASE"/>
    <property type="match status" value="1"/>
</dbReference>
<name>D2VAM3_NAEGR</name>
<dbReference type="EMBL" id="GG738860">
    <property type="protein sequence ID" value="EFC45979.1"/>
    <property type="molecule type" value="Genomic_DNA"/>
</dbReference>
<protein>
    <submittedName>
        <fullName evidence="3">Rho family small GTPase</fullName>
    </submittedName>
</protein>
<dbReference type="Pfam" id="PF00071">
    <property type="entry name" value="Ras"/>
    <property type="match status" value="1"/>
</dbReference>
<organism evidence="4">
    <name type="scientific">Naegleria gruberi</name>
    <name type="common">Amoeba</name>
    <dbReference type="NCBI Taxonomy" id="5762"/>
    <lineage>
        <taxon>Eukaryota</taxon>
        <taxon>Discoba</taxon>
        <taxon>Heterolobosea</taxon>
        <taxon>Tetramitia</taxon>
        <taxon>Eutetramitia</taxon>
        <taxon>Vahlkampfiidae</taxon>
        <taxon>Naegleria</taxon>
    </lineage>
</organism>
<dbReference type="PROSITE" id="PS51419">
    <property type="entry name" value="RAB"/>
    <property type="match status" value="1"/>
</dbReference>
<dbReference type="SMART" id="SM00173">
    <property type="entry name" value="RAS"/>
    <property type="match status" value="1"/>
</dbReference>
<evidence type="ECO:0000256" key="1">
    <source>
        <dbReference type="ARBA" id="ARBA00022741"/>
    </source>
</evidence>
<dbReference type="AlphaFoldDB" id="D2VAM3"/>